<organism evidence="1 2">
    <name type="scientific">Xanthomonas arboricola pv. pruni MAFF 301420</name>
    <dbReference type="NCBI Taxonomy" id="1418095"/>
    <lineage>
        <taxon>Bacteria</taxon>
        <taxon>Pseudomonadati</taxon>
        <taxon>Pseudomonadota</taxon>
        <taxon>Gammaproteobacteria</taxon>
        <taxon>Lysobacterales</taxon>
        <taxon>Lysobacteraceae</taxon>
        <taxon>Xanthomonas</taxon>
    </lineage>
</organism>
<sequence>MNQQHQDFENAGIPQDQLGAFVDAFFDQLEPKPRKGRPWTFDRFSAACDTP</sequence>
<dbReference type="Proteomes" id="UP000019084">
    <property type="component" value="Unassembled WGS sequence"/>
</dbReference>
<comment type="caution">
    <text evidence="1">The sequence shown here is derived from an EMBL/GenBank/DDBJ whole genome shotgun (WGS) entry which is preliminary data.</text>
</comment>
<protein>
    <submittedName>
        <fullName evidence="1">Uncharacterized protein</fullName>
    </submittedName>
</protein>
<reference evidence="1 2" key="1">
    <citation type="submission" date="2014-01" db="EMBL/GenBank/DDBJ databases">
        <title>Genome sequence and analysis of Xanthomonas arboricola pv. pruni.</title>
        <authorList>
            <person name="Fujikawa T."/>
            <person name="Nakazono-Nagaoka E."/>
        </authorList>
    </citation>
    <scope>NUCLEOTIDE SEQUENCE [LARGE SCALE GENOMIC DNA]</scope>
    <source>
        <strain evidence="2">MAFF 301420</strain>
    </source>
</reference>
<proteinExistence type="predicted"/>
<feature type="non-terminal residue" evidence="1">
    <location>
        <position position="51"/>
    </location>
</feature>
<evidence type="ECO:0000313" key="1">
    <source>
        <dbReference type="EMBL" id="GAE55762.1"/>
    </source>
</evidence>
<dbReference type="EMBL" id="BAVC01000220">
    <property type="protein sequence ID" value="GAE55762.1"/>
    <property type="molecule type" value="Genomic_DNA"/>
</dbReference>
<name>W4SHA7_9XANT</name>
<evidence type="ECO:0000313" key="2">
    <source>
        <dbReference type="Proteomes" id="UP000019084"/>
    </source>
</evidence>
<dbReference type="AlphaFoldDB" id="W4SHA7"/>
<gene>
    <name evidence="1" type="ORF">XPR_2397</name>
</gene>
<accession>W4SHA7</accession>